<gene>
    <name evidence="3" type="ORF">HJC23_005497</name>
</gene>
<evidence type="ECO:0000313" key="4">
    <source>
        <dbReference type="Proteomes" id="UP001516023"/>
    </source>
</evidence>
<organism evidence="3 4">
    <name type="scientific">Cyclotella cryptica</name>
    <dbReference type="NCBI Taxonomy" id="29204"/>
    <lineage>
        <taxon>Eukaryota</taxon>
        <taxon>Sar</taxon>
        <taxon>Stramenopiles</taxon>
        <taxon>Ochrophyta</taxon>
        <taxon>Bacillariophyta</taxon>
        <taxon>Coscinodiscophyceae</taxon>
        <taxon>Thalassiosirophycidae</taxon>
        <taxon>Stephanodiscales</taxon>
        <taxon>Stephanodiscaceae</taxon>
        <taxon>Cyclotella</taxon>
    </lineage>
</organism>
<dbReference type="Gene3D" id="2.10.50.10">
    <property type="entry name" value="Tumor Necrosis Factor Receptor, subunit A, domain 2"/>
    <property type="match status" value="1"/>
</dbReference>
<sequence length="286" mass="31847">MHHKQRFTLTTIITAPALTQFVLATQEQCYIDCHSSPRPIGPTRPWNDTDALRDPLHLTRPYPYYVTSTDDEQKYAVAEFCNLGCNYFFVSSGAGQEADTENDTSSTLDRCIRQCDENFTYNITVGYSDLLEMARLECRDGCQMALKRCQPGYYCSQVSFDADAHPDPYTSILENQYSGGTMIPCPAGTYREVSYDAVTECLPCPSNHYREDIKGKSPADCAKCPRNTSSRSGSISVKDCIRCPAGTFSVEAGSCECITPRACDKNQLPSPADAEKKDTVPYIGRW</sequence>
<feature type="chain" id="PRO_5044838938" description="Tyrosine-protein kinase ephrin type A/B receptor-like domain-containing protein" evidence="1">
    <location>
        <begin position="25"/>
        <end position="286"/>
    </location>
</feature>
<dbReference type="SMART" id="SM01411">
    <property type="entry name" value="Ephrin_rec_like"/>
    <property type="match status" value="2"/>
</dbReference>
<dbReference type="Pfam" id="PF07699">
    <property type="entry name" value="Ephrin_rec_like"/>
    <property type="match status" value="1"/>
</dbReference>
<accession>A0ABD3PH15</accession>
<dbReference type="EMBL" id="JABMIG020000184">
    <property type="protein sequence ID" value="KAL3786986.1"/>
    <property type="molecule type" value="Genomic_DNA"/>
</dbReference>
<feature type="domain" description="Tyrosine-protein kinase ephrin type A/B receptor-like" evidence="2">
    <location>
        <begin position="195"/>
        <end position="240"/>
    </location>
</feature>
<proteinExistence type="predicted"/>
<reference evidence="3 4" key="1">
    <citation type="journal article" date="2020" name="G3 (Bethesda)">
        <title>Improved Reference Genome for Cyclotella cryptica CCMP332, a Model for Cell Wall Morphogenesis, Salinity Adaptation, and Lipid Production in Diatoms (Bacillariophyta).</title>
        <authorList>
            <person name="Roberts W.R."/>
            <person name="Downey K.M."/>
            <person name="Ruck E.C."/>
            <person name="Traller J.C."/>
            <person name="Alverson A.J."/>
        </authorList>
    </citation>
    <scope>NUCLEOTIDE SEQUENCE [LARGE SCALE GENOMIC DNA]</scope>
    <source>
        <strain evidence="3 4">CCMP332</strain>
    </source>
</reference>
<dbReference type="InterPro" id="IPR011641">
    <property type="entry name" value="Tyr-kin_ephrin_A/B_rcpt-like"/>
</dbReference>
<dbReference type="Proteomes" id="UP001516023">
    <property type="component" value="Unassembled WGS sequence"/>
</dbReference>
<protein>
    <recommendedName>
        <fullName evidence="2">Tyrosine-protein kinase ephrin type A/B receptor-like domain-containing protein</fullName>
    </recommendedName>
</protein>
<evidence type="ECO:0000256" key="1">
    <source>
        <dbReference type="SAM" id="SignalP"/>
    </source>
</evidence>
<name>A0ABD3PH15_9STRA</name>
<keyword evidence="4" id="KW-1185">Reference proteome</keyword>
<dbReference type="AlphaFoldDB" id="A0ABD3PH15"/>
<comment type="caution">
    <text evidence="3">The sequence shown here is derived from an EMBL/GenBank/DDBJ whole genome shotgun (WGS) entry which is preliminary data.</text>
</comment>
<evidence type="ECO:0000259" key="2">
    <source>
        <dbReference type="Pfam" id="PF07699"/>
    </source>
</evidence>
<keyword evidence="1" id="KW-0732">Signal</keyword>
<evidence type="ECO:0000313" key="3">
    <source>
        <dbReference type="EMBL" id="KAL3786986.1"/>
    </source>
</evidence>
<feature type="signal peptide" evidence="1">
    <location>
        <begin position="1"/>
        <end position="24"/>
    </location>
</feature>